<evidence type="ECO:0000313" key="12">
    <source>
        <dbReference type="EMBL" id="GAT98525.1"/>
    </source>
</evidence>
<dbReference type="Proteomes" id="UP000078387">
    <property type="component" value="Unassembled WGS sequence"/>
</dbReference>
<evidence type="ECO:0000256" key="9">
    <source>
        <dbReference type="ARBA" id="ARBA00023288"/>
    </source>
</evidence>
<dbReference type="VEuPathDB" id="AmoebaDB:EHI7A_021920"/>
<reference evidence="12 13" key="1">
    <citation type="submission" date="2016-05" db="EMBL/GenBank/DDBJ databases">
        <title>First whole genome sequencing of Entamoeba histolytica HM1:IMSS-clone-6.</title>
        <authorList>
            <person name="Mukherjee Avik.K."/>
            <person name="Izumyama S."/>
            <person name="Nakada-Tsukui K."/>
            <person name="Nozaki T."/>
        </authorList>
    </citation>
    <scope>NUCLEOTIDE SEQUENCE [LARGE SCALE GENOMIC DNA]</scope>
    <source>
        <strain evidence="12 13">HM1:IMSS clone 6</strain>
    </source>
</reference>
<dbReference type="GO" id="GO:0012505">
    <property type="term" value="C:endomembrane system"/>
    <property type="evidence" value="ECO:0007669"/>
    <property type="project" value="UniProtKB-SubCell"/>
</dbReference>
<dbReference type="Pfam" id="PF00071">
    <property type="entry name" value="Ras"/>
    <property type="match status" value="1"/>
</dbReference>
<dbReference type="NCBIfam" id="TIGR00231">
    <property type="entry name" value="small_GTP"/>
    <property type="match status" value="1"/>
</dbReference>
<keyword evidence="5" id="KW-0547">Nucleotide-binding</keyword>
<comment type="caution">
    <text evidence="12">The sequence shown here is derived from an EMBL/GenBank/DDBJ whole genome shotgun (WGS) entry which is preliminary data.</text>
</comment>
<evidence type="ECO:0000256" key="2">
    <source>
        <dbReference type="ARBA" id="ARBA00010142"/>
    </source>
</evidence>
<comment type="similarity">
    <text evidence="2">Belongs to the small GTPase superfamily. Rho family.</text>
</comment>
<keyword evidence="8" id="KW-0472">Membrane</keyword>
<dbReference type="GO" id="GO:0005525">
    <property type="term" value="F:GTP binding"/>
    <property type="evidence" value="ECO:0007669"/>
    <property type="project" value="UniProtKB-KW"/>
</dbReference>
<evidence type="ECO:0000256" key="10">
    <source>
        <dbReference type="ARBA" id="ARBA00023289"/>
    </source>
</evidence>
<dbReference type="PRINTS" id="PR00449">
    <property type="entry name" value="RASTRNSFRMNG"/>
</dbReference>
<dbReference type="PROSITE" id="PS51421">
    <property type="entry name" value="RAS"/>
    <property type="match status" value="1"/>
</dbReference>
<evidence type="ECO:0000256" key="4">
    <source>
        <dbReference type="ARBA" id="ARBA00022448"/>
    </source>
</evidence>
<dbReference type="InterPro" id="IPR027417">
    <property type="entry name" value="P-loop_NTPase"/>
</dbReference>
<evidence type="ECO:0000256" key="6">
    <source>
        <dbReference type="ARBA" id="ARBA00022927"/>
    </source>
</evidence>
<evidence type="ECO:0000256" key="3">
    <source>
        <dbReference type="ARBA" id="ARBA00014900"/>
    </source>
</evidence>
<dbReference type="VEuPathDB" id="AmoebaDB:EHI5A_042200"/>
<dbReference type="SMR" id="A0A5K1UBR1"/>
<organism evidence="12 13">
    <name type="scientific">Entamoeba histolytica</name>
    <dbReference type="NCBI Taxonomy" id="5759"/>
    <lineage>
        <taxon>Eukaryota</taxon>
        <taxon>Amoebozoa</taxon>
        <taxon>Evosea</taxon>
        <taxon>Archamoebae</taxon>
        <taxon>Mastigamoebida</taxon>
        <taxon>Entamoebidae</taxon>
        <taxon>Entamoeba</taxon>
    </lineage>
</organism>
<dbReference type="GO" id="GO:0015031">
    <property type="term" value="P:protein transport"/>
    <property type="evidence" value="ECO:0007669"/>
    <property type="project" value="UniProtKB-KW"/>
</dbReference>
<dbReference type="VEuPathDB" id="AmoebaDB:KM1_086560"/>
<gene>
    <name evidence="12" type="ORF">CL6EHI_129330</name>
</gene>
<protein>
    <recommendedName>
        <fullName evidence="3">Ras-related protein Rab-21</fullName>
    </recommendedName>
</protein>
<evidence type="ECO:0000313" key="13">
    <source>
        <dbReference type="Proteomes" id="UP000078387"/>
    </source>
</evidence>
<evidence type="ECO:0000256" key="5">
    <source>
        <dbReference type="ARBA" id="ARBA00022741"/>
    </source>
</evidence>
<dbReference type="CDD" id="cd04123">
    <property type="entry name" value="Rab21"/>
    <property type="match status" value="1"/>
</dbReference>
<dbReference type="EMBL" id="BDEQ01000001">
    <property type="protein sequence ID" value="GAT98525.1"/>
    <property type="molecule type" value="Genomic_DNA"/>
</dbReference>
<dbReference type="PROSITE" id="PS51420">
    <property type="entry name" value="RHO"/>
    <property type="match status" value="1"/>
</dbReference>
<accession>A0A5K1UBR1</accession>
<sequence length="203" mass="23117">MENEFKVVLLGEGKVGKTSMILRYTQNFFTPEEGPRTTQASYVSKTLNIDKNDYIINIWDTAGQEKYQALTPIYYRDSQGAILVYDITEPRSFQRVQTEVDNIRDMLGDSCCIVIVGNKMDLVQQRKISKEEADKYAESVKAIHYLCSCATGDGISDVFEGLTKQMVDKRKSLGDDELFDRKKSTLVFQDDKNNTRQAKSDCC</sequence>
<dbReference type="PROSITE" id="PS51419">
    <property type="entry name" value="RAB"/>
    <property type="match status" value="1"/>
</dbReference>
<evidence type="ECO:0000256" key="1">
    <source>
        <dbReference type="ARBA" id="ARBA00006270"/>
    </source>
</evidence>
<evidence type="ECO:0000256" key="8">
    <source>
        <dbReference type="ARBA" id="ARBA00023136"/>
    </source>
</evidence>
<dbReference type="SMART" id="SM00175">
    <property type="entry name" value="RAB"/>
    <property type="match status" value="1"/>
</dbReference>
<dbReference type="SMART" id="SM00173">
    <property type="entry name" value="RAS"/>
    <property type="match status" value="1"/>
</dbReference>
<dbReference type="PANTHER" id="PTHR47978">
    <property type="match status" value="1"/>
</dbReference>
<dbReference type="OMA" id="NDEQHRN"/>
<dbReference type="InterPro" id="IPR005225">
    <property type="entry name" value="Small_GTP-bd"/>
</dbReference>
<dbReference type="VEuPathDB" id="AmoebaDB:EHI8A_018890"/>
<evidence type="ECO:0000256" key="11">
    <source>
        <dbReference type="ARBA" id="ARBA00037868"/>
    </source>
</evidence>
<dbReference type="FunFam" id="3.40.50.300:FF:003068">
    <property type="entry name" value="Rab family GTPase"/>
    <property type="match status" value="1"/>
</dbReference>
<dbReference type="VEuPathDB" id="AmoebaDB:EHI_129330"/>
<evidence type="ECO:0000256" key="7">
    <source>
        <dbReference type="ARBA" id="ARBA00023134"/>
    </source>
</evidence>
<keyword evidence="9" id="KW-0449">Lipoprotein</keyword>
<keyword evidence="6" id="KW-0653">Protein transport</keyword>
<dbReference type="Gene3D" id="3.40.50.300">
    <property type="entry name" value="P-loop containing nucleotide triphosphate hydrolases"/>
    <property type="match status" value="1"/>
</dbReference>
<dbReference type="InterPro" id="IPR001806">
    <property type="entry name" value="Small_GTPase"/>
</dbReference>
<dbReference type="InterPro" id="IPR041833">
    <property type="entry name" value="Rab21"/>
</dbReference>
<comment type="similarity">
    <text evidence="1">Belongs to the small GTPase superfamily. Rab family.</text>
</comment>
<dbReference type="GO" id="GO:0032482">
    <property type="term" value="P:Rab protein signal transduction"/>
    <property type="evidence" value="ECO:0007669"/>
    <property type="project" value="InterPro"/>
</dbReference>
<keyword evidence="4" id="KW-0813">Transport</keyword>
<dbReference type="GO" id="GO:0003924">
    <property type="term" value="F:GTPase activity"/>
    <property type="evidence" value="ECO:0007669"/>
    <property type="project" value="InterPro"/>
</dbReference>
<dbReference type="SUPFAM" id="SSF52540">
    <property type="entry name" value="P-loop containing nucleoside triphosphate hydrolases"/>
    <property type="match status" value="1"/>
</dbReference>
<name>A0A5K1UBR1_ENTHI</name>
<proteinExistence type="inferred from homology"/>
<dbReference type="AlphaFoldDB" id="A0A5K1UBR1"/>
<keyword evidence="7" id="KW-0342">GTP-binding</keyword>
<comment type="subcellular location">
    <subcellularLocation>
        <location evidence="11">Endomembrane system</location>
        <topology evidence="11">Lipid-anchor</topology>
    </subcellularLocation>
</comment>
<dbReference type="SMART" id="SM00174">
    <property type="entry name" value="RHO"/>
    <property type="match status" value="1"/>
</dbReference>
<keyword evidence="10" id="KW-0636">Prenylation</keyword>